<dbReference type="AlphaFoldDB" id="A0A4C1SI51"/>
<protein>
    <submittedName>
        <fullName evidence="1">Uncharacterized protein</fullName>
    </submittedName>
</protein>
<evidence type="ECO:0000313" key="2">
    <source>
        <dbReference type="Proteomes" id="UP000299102"/>
    </source>
</evidence>
<gene>
    <name evidence="1" type="ORF">EVAR_2213_1</name>
</gene>
<name>A0A4C1SI51_EUMVA</name>
<keyword evidence="2" id="KW-1185">Reference proteome</keyword>
<accession>A0A4C1SI51</accession>
<proteinExistence type="predicted"/>
<dbReference type="EMBL" id="BGZK01000007">
    <property type="protein sequence ID" value="GBP00878.1"/>
    <property type="molecule type" value="Genomic_DNA"/>
</dbReference>
<dbReference type="Proteomes" id="UP000299102">
    <property type="component" value="Unassembled WGS sequence"/>
</dbReference>
<organism evidence="1 2">
    <name type="scientific">Eumeta variegata</name>
    <name type="common">Bagworm moth</name>
    <name type="synonym">Eumeta japonica</name>
    <dbReference type="NCBI Taxonomy" id="151549"/>
    <lineage>
        <taxon>Eukaryota</taxon>
        <taxon>Metazoa</taxon>
        <taxon>Ecdysozoa</taxon>
        <taxon>Arthropoda</taxon>
        <taxon>Hexapoda</taxon>
        <taxon>Insecta</taxon>
        <taxon>Pterygota</taxon>
        <taxon>Neoptera</taxon>
        <taxon>Endopterygota</taxon>
        <taxon>Lepidoptera</taxon>
        <taxon>Glossata</taxon>
        <taxon>Ditrysia</taxon>
        <taxon>Tineoidea</taxon>
        <taxon>Psychidae</taxon>
        <taxon>Oiketicinae</taxon>
        <taxon>Eumeta</taxon>
    </lineage>
</organism>
<reference evidence="1 2" key="1">
    <citation type="journal article" date="2019" name="Commun. Biol.">
        <title>The bagworm genome reveals a unique fibroin gene that provides high tensile strength.</title>
        <authorList>
            <person name="Kono N."/>
            <person name="Nakamura H."/>
            <person name="Ohtoshi R."/>
            <person name="Tomita M."/>
            <person name="Numata K."/>
            <person name="Arakawa K."/>
        </authorList>
    </citation>
    <scope>NUCLEOTIDE SEQUENCE [LARGE SCALE GENOMIC DNA]</scope>
</reference>
<evidence type="ECO:0000313" key="1">
    <source>
        <dbReference type="EMBL" id="GBP00878.1"/>
    </source>
</evidence>
<sequence>MHRRSRARSAFSGSTSADEQKAFQINNLKRHDLDQGGAEALHVGVSCVPGREWIPVCDVQLGIVCLYSEGFSAVSGVRGVWRALCSRHTGRGKATQAVL</sequence>
<comment type="caution">
    <text evidence="1">The sequence shown here is derived from an EMBL/GenBank/DDBJ whole genome shotgun (WGS) entry which is preliminary data.</text>
</comment>